<sequence>MTYEDALRHLRRILTHSPQIDRDALEVVALGPPRAPVAREEVVVSSRDPRSEDADAVPTEAIRALRESATAMEAASSAPAAASRAVSHATTAVARIEVQRERVRRSSQTIPRACCPPGCDCDGRLCRDGTNPCEVHR</sequence>
<dbReference type="KEGG" id="samy:DB32_006052"/>
<organism evidence="1 2">
    <name type="scientific">Sandaracinus amylolyticus</name>
    <dbReference type="NCBI Taxonomy" id="927083"/>
    <lineage>
        <taxon>Bacteria</taxon>
        <taxon>Pseudomonadati</taxon>
        <taxon>Myxococcota</taxon>
        <taxon>Polyangia</taxon>
        <taxon>Polyangiales</taxon>
        <taxon>Sandaracinaceae</taxon>
        <taxon>Sandaracinus</taxon>
    </lineage>
</organism>
<dbReference type="Proteomes" id="UP000034883">
    <property type="component" value="Chromosome"/>
</dbReference>
<accession>A0A0F6YKX8</accession>
<dbReference type="AlphaFoldDB" id="A0A0F6YKX8"/>
<name>A0A0F6YKX8_9BACT</name>
<proteinExistence type="predicted"/>
<protein>
    <submittedName>
        <fullName evidence="1">Uncharacterized protein</fullName>
    </submittedName>
</protein>
<evidence type="ECO:0000313" key="2">
    <source>
        <dbReference type="Proteomes" id="UP000034883"/>
    </source>
</evidence>
<dbReference type="RefSeq" id="WP_053236000.1">
    <property type="nucleotide sequence ID" value="NZ_CP011125.1"/>
</dbReference>
<reference evidence="1 2" key="1">
    <citation type="submission" date="2015-03" db="EMBL/GenBank/DDBJ databases">
        <title>Genome assembly of Sandaracinus amylolyticus DSM 53668.</title>
        <authorList>
            <person name="Sharma G."/>
            <person name="Subramanian S."/>
        </authorList>
    </citation>
    <scope>NUCLEOTIDE SEQUENCE [LARGE SCALE GENOMIC DNA]</scope>
    <source>
        <strain evidence="1 2">DSM 53668</strain>
    </source>
</reference>
<gene>
    <name evidence="1" type="ORF">DB32_006052</name>
</gene>
<dbReference type="STRING" id="927083.DB32_006052"/>
<dbReference type="EMBL" id="CP011125">
    <property type="protein sequence ID" value="AKF08903.1"/>
    <property type="molecule type" value="Genomic_DNA"/>
</dbReference>
<evidence type="ECO:0000313" key="1">
    <source>
        <dbReference type="EMBL" id="AKF08903.1"/>
    </source>
</evidence>
<keyword evidence="2" id="KW-1185">Reference proteome</keyword>